<feature type="compositionally biased region" description="Basic and acidic residues" evidence="2">
    <location>
        <begin position="353"/>
        <end position="382"/>
    </location>
</feature>
<evidence type="ECO:0000256" key="1">
    <source>
        <dbReference type="SAM" id="Coils"/>
    </source>
</evidence>
<feature type="transmembrane region" description="Helical" evidence="3">
    <location>
        <begin position="451"/>
        <end position="473"/>
    </location>
</feature>
<keyword evidence="5" id="KW-1185">Reference proteome</keyword>
<organism evidence="4 5">
    <name type="scientific">Dendrobium chrysotoxum</name>
    <name type="common">Orchid</name>
    <dbReference type="NCBI Taxonomy" id="161865"/>
    <lineage>
        <taxon>Eukaryota</taxon>
        <taxon>Viridiplantae</taxon>
        <taxon>Streptophyta</taxon>
        <taxon>Embryophyta</taxon>
        <taxon>Tracheophyta</taxon>
        <taxon>Spermatophyta</taxon>
        <taxon>Magnoliopsida</taxon>
        <taxon>Liliopsida</taxon>
        <taxon>Asparagales</taxon>
        <taxon>Orchidaceae</taxon>
        <taxon>Epidendroideae</taxon>
        <taxon>Malaxideae</taxon>
        <taxon>Dendrobiinae</taxon>
        <taxon>Dendrobium</taxon>
    </lineage>
</organism>
<evidence type="ECO:0000256" key="3">
    <source>
        <dbReference type="SAM" id="Phobius"/>
    </source>
</evidence>
<gene>
    <name evidence="4" type="ORF">IEQ34_002200</name>
</gene>
<feature type="coiled-coil region" evidence="1">
    <location>
        <begin position="235"/>
        <end position="298"/>
    </location>
</feature>
<keyword evidence="3" id="KW-0472">Membrane</keyword>
<accession>A0AAV7HMR9</accession>
<feature type="region of interest" description="Disordered" evidence="2">
    <location>
        <begin position="353"/>
        <end position="418"/>
    </location>
</feature>
<keyword evidence="3" id="KW-1133">Transmembrane helix</keyword>
<dbReference type="Proteomes" id="UP000775213">
    <property type="component" value="Unassembled WGS sequence"/>
</dbReference>
<keyword evidence="1" id="KW-0175">Coiled coil</keyword>
<sequence>MCLGNRGTEDPPGIIASKLSHPPLTPPQCLSMSSFNGMLISSSTVQGLLTWPEMQYSLVPELFFRPKLANHSGPRLSMVGDTATVSTFVTVVGQPYNPAFAGKGGFSLGFPCFPSRLSNRAVSSPQISFQYQVLCSVPITPLHGTFEERVMQAIQIGEYAILIFKSTKVGLFWRWRWRWRWRWSASCTCRLSTEGAAGKIKPLIQAALCKMRPWVCRDTQMSHKLRSLKYVQDFFLMAAKKVDELEERLEEKMSQIKTTMEDRISPVEDKISDLHAMMKLLENQIQTATSEAKELAGKMTNSDCRTAPGFLPPCYESAYRGFSGPLRTTRTSFRSFKFEKLYLGDRRWDVLARGSRERQSKEQSRSATKELKKPREREKVTERAPVVVCDQNVGTPDPRGRNVVGRAGSGTEVARGATARSTNAPQQMWYASGATHIFKNLPRRLHGSLDALAIFSGLGMLVLVISVIVLHVVDDFKYLFGDLGTQCDVDPNKYLKCPQSLGIFVDVIQDTSFCSFSFPEILAPSVLCFVLRTLMENCLICLY</sequence>
<dbReference type="EMBL" id="JAGFBR010000003">
    <property type="protein sequence ID" value="KAH0468968.1"/>
    <property type="molecule type" value="Genomic_DNA"/>
</dbReference>
<keyword evidence="3" id="KW-0812">Transmembrane</keyword>
<feature type="region of interest" description="Disordered" evidence="2">
    <location>
        <begin position="1"/>
        <end position="21"/>
    </location>
</feature>
<evidence type="ECO:0000313" key="4">
    <source>
        <dbReference type="EMBL" id="KAH0468968.1"/>
    </source>
</evidence>
<name>A0AAV7HMR9_DENCH</name>
<dbReference type="AlphaFoldDB" id="A0AAV7HMR9"/>
<reference evidence="4 5" key="1">
    <citation type="journal article" date="2021" name="Hortic Res">
        <title>Chromosome-scale assembly of the Dendrobium chrysotoxum genome enhances the understanding of orchid evolution.</title>
        <authorList>
            <person name="Zhang Y."/>
            <person name="Zhang G.Q."/>
            <person name="Zhang D."/>
            <person name="Liu X.D."/>
            <person name="Xu X.Y."/>
            <person name="Sun W.H."/>
            <person name="Yu X."/>
            <person name="Zhu X."/>
            <person name="Wang Z.W."/>
            <person name="Zhao X."/>
            <person name="Zhong W.Y."/>
            <person name="Chen H."/>
            <person name="Yin W.L."/>
            <person name="Huang T."/>
            <person name="Niu S.C."/>
            <person name="Liu Z.J."/>
        </authorList>
    </citation>
    <scope>NUCLEOTIDE SEQUENCE [LARGE SCALE GENOMIC DNA]</scope>
    <source>
        <strain evidence="4">Lindl</strain>
    </source>
</reference>
<evidence type="ECO:0000313" key="5">
    <source>
        <dbReference type="Proteomes" id="UP000775213"/>
    </source>
</evidence>
<proteinExistence type="predicted"/>
<comment type="caution">
    <text evidence="4">The sequence shown here is derived from an EMBL/GenBank/DDBJ whole genome shotgun (WGS) entry which is preliminary data.</text>
</comment>
<evidence type="ECO:0000256" key="2">
    <source>
        <dbReference type="SAM" id="MobiDB-lite"/>
    </source>
</evidence>
<protein>
    <submittedName>
        <fullName evidence="4">Uncharacterized protein</fullName>
    </submittedName>
</protein>